<dbReference type="PANTHER" id="PTHR43092">
    <property type="entry name" value="L-CYSTEINE DESULFHYDRASE"/>
    <property type="match status" value="1"/>
</dbReference>
<dbReference type="PANTHER" id="PTHR43092:SF2">
    <property type="entry name" value="HERCYNYLCYSTEINE SULFOXIDE LYASE"/>
    <property type="match status" value="1"/>
</dbReference>
<dbReference type="InterPro" id="IPR015421">
    <property type="entry name" value="PyrdxlP-dep_Trfase_major"/>
</dbReference>
<keyword evidence="1" id="KW-0663">Pyridoxal phosphate</keyword>
<evidence type="ECO:0000313" key="3">
    <source>
        <dbReference type="EMBL" id="RED48028.1"/>
    </source>
</evidence>
<reference evidence="3 4" key="1">
    <citation type="submission" date="2018-07" db="EMBL/GenBank/DDBJ databases">
        <title>Genomic Encyclopedia of Type Strains, Phase III (KMG-III): the genomes of soil and plant-associated and newly described type strains.</title>
        <authorList>
            <person name="Whitman W."/>
        </authorList>
    </citation>
    <scope>NUCLEOTIDE SEQUENCE [LARGE SCALE GENOMIC DNA]</scope>
    <source>
        <strain evidence="3 4">CECT 8488</strain>
    </source>
</reference>
<comment type="caution">
    <text evidence="3">The sequence shown here is derived from an EMBL/GenBank/DDBJ whole genome shotgun (WGS) entry which is preliminary data.</text>
</comment>
<dbReference type="Gene3D" id="3.90.1150.10">
    <property type="entry name" value="Aspartate Aminotransferase, domain 1"/>
    <property type="match status" value="1"/>
</dbReference>
<dbReference type="SUPFAM" id="SSF53383">
    <property type="entry name" value="PLP-dependent transferases"/>
    <property type="match status" value="1"/>
</dbReference>
<dbReference type="RefSeq" id="WP_115937658.1">
    <property type="nucleotide sequence ID" value="NZ_QRDW01000008.1"/>
</dbReference>
<dbReference type="InterPro" id="IPR015422">
    <property type="entry name" value="PyrdxlP-dep_Trfase_small"/>
</dbReference>
<keyword evidence="4" id="KW-1185">Reference proteome</keyword>
<evidence type="ECO:0000256" key="1">
    <source>
        <dbReference type="ARBA" id="ARBA00022898"/>
    </source>
</evidence>
<evidence type="ECO:0000313" key="4">
    <source>
        <dbReference type="Proteomes" id="UP000256845"/>
    </source>
</evidence>
<feature type="domain" description="Aminotransferase class V" evidence="2">
    <location>
        <begin position="84"/>
        <end position="255"/>
    </location>
</feature>
<dbReference type="OrthoDB" id="9804366at2"/>
<dbReference type="AlphaFoldDB" id="A0A3D9HEX4"/>
<dbReference type="Proteomes" id="UP000256845">
    <property type="component" value="Unassembled WGS sequence"/>
</dbReference>
<dbReference type="Gene3D" id="3.40.640.10">
    <property type="entry name" value="Type I PLP-dependent aspartate aminotransferase-like (Major domain)"/>
    <property type="match status" value="1"/>
</dbReference>
<dbReference type="Pfam" id="PF00266">
    <property type="entry name" value="Aminotran_5"/>
    <property type="match status" value="1"/>
</dbReference>
<dbReference type="EMBL" id="QRDW01000008">
    <property type="protein sequence ID" value="RED48028.1"/>
    <property type="molecule type" value="Genomic_DNA"/>
</dbReference>
<dbReference type="InterPro" id="IPR000192">
    <property type="entry name" value="Aminotrans_V_dom"/>
</dbReference>
<proteinExistence type="predicted"/>
<name>A0A3D9HEX4_9PROT</name>
<gene>
    <name evidence="3" type="ORF">DFP90_10845</name>
</gene>
<accession>A0A3D9HEX4</accession>
<dbReference type="InterPro" id="IPR015424">
    <property type="entry name" value="PyrdxlP-dep_Trfase"/>
</dbReference>
<evidence type="ECO:0000259" key="2">
    <source>
        <dbReference type="Pfam" id="PF00266"/>
    </source>
</evidence>
<sequence>MNITSNDSGQAARMEWGRDARKFWYLEEECTYLNHGAYGAISRPVMEAAEKTRHGIERQPTRYLREELIPQLRGSASLLGSYLGGNGEDLVFVDNATTGVNAILRSLALLPGDEIVTTDHCYGAVLRTLEFVAERAGARIIYAKVPFPVRDPGDATEAIVGKLSPRTRLVVIDHVTSPTAVKLPIADIIDECQDRAIPVLVDGAHAPGMLNLKLNELGATWYVGNAHKWLGAPRGCGFIWTDPDRQHRLRPTTISHFIGDGYNMAFDWPGTKDFTPYLSIKDAIVFRAGWGEKEIYQYCRTLVRDGANLLSEAWGTERGESDRMSGFMATVAWPGSEPAKDDAALTLIRKFRDEHGIEVAVKPFAGKLWVRTCAYIYSELGDFEKLANAGRAYL</sequence>
<protein>
    <submittedName>
        <fullName evidence="3">Isopenicillin-N epimerase</fullName>
    </submittedName>
</protein>
<organism evidence="3 4">
    <name type="scientific">Aestuariispira insulae</name>
    <dbReference type="NCBI Taxonomy" id="1461337"/>
    <lineage>
        <taxon>Bacteria</taxon>
        <taxon>Pseudomonadati</taxon>
        <taxon>Pseudomonadota</taxon>
        <taxon>Alphaproteobacteria</taxon>
        <taxon>Rhodospirillales</taxon>
        <taxon>Kiloniellaceae</taxon>
        <taxon>Aestuariispira</taxon>
    </lineage>
</organism>